<accession>A0ABW1NFA8</accession>
<dbReference type="PANTHER" id="PTHR10605:SF56">
    <property type="entry name" value="BIFUNCTIONAL HEPARAN SULFATE N-DEACETYLASE_N-SULFOTRANSFERASE"/>
    <property type="match status" value="1"/>
</dbReference>
<protein>
    <submittedName>
        <fullName evidence="3">Sulfotransferase family protein</fullName>
        <ecNumber evidence="3">2.8.2.-</ecNumber>
    </submittedName>
</protein>
<comment type="caution">
    <text evidence="3">The sequence shown here is derived from an EMBL/GenBank/DDBJ whole genome shotgun (WGS) entry which is preliminary data.</text>
</comment>
<evidence type="ECO:0000313" key="4">
    <source>
        <dbReference type="Proteomes" id="UP001596137"/>
    </source>
</evidence>
<organism evidence="3 4">
    <name type="scientific">Sphaerisporangium aureirubrum</name>
    <dbReference type="NCBI Taxonomy" id="1544736"/>
    <lineage>
        <taxon>Bacteria</taxon>
        <taxon>Bacillati</taxon>
        <taxon>Actinomycetota</taxon>
        <taxon>Actinomycetes</taxon>
        <taxon>Streptosporangiales</taxon>
        <taxon>Streptosporangiaceae</taxon>
        <taxon>Sphaerisporangium</taxon>
    </lineage>
</organism>
<keyword evidence="1 3" id="KW-0808">Transferase</keyword>
<evidence type="ECO:0000313" key="3">
    <source>
        <dbReference type="EMBL" id="MFC6081988.1"/>
    </source>
</evidence>
<dbReference type="Proteomes" id="UP001596137">
    <property type="component" value="Unassembled WGS sequence"/>
</dbReference>
<dbReference type="InterPro" id="IPR027417">
    <property type="entry name" value="P-loop_NTPase"/>
</dbReference>
<keyword evidence="4" id="KW-1185">Reference proteome</keyword>
<evidence type="ECO:0000256" key="2">
    <source>
        <dbReference type="SAM" id="MobiDB-lite"/>
    </source>
</evidence>
<evidence type="ECO:0000256" key="1">
    <source>
        <dbReference type="ARBA" id="ARBA00022679"/>
    </source>
</evidence>
<sequence length="341" mass="38485">MPFPDFLVIGVPKSGTTALHAALRPHPALYMSPVKEPKYFLTDGPPPTRGGPGDAATYREHVWRREDYEALFADAPAGALCGESTPFYLYDRAAQRRIHAVAPQAKLIAILRDPVERAHSNWTHLWSAGLEPIGDVVRACAEDERRKAAGWAHFWHYVSLGRYGEQLEHLYDLFPREQVLVFRYRELLDDPARTLDRVCGFLGVEQGLLTHIPRENVTAQPEQGRRHQLLSMALRALARAGHHLPEKLGRVPIERIESLLQSQGAPRRPLTWDQRQRLLAHFTADIELLQRVTGEDFGDWLRPRERSGGLVGARPPGQRQARNGRPGPPAIGRNDRNDRPA</sequence>
<dbReference type="EC" id="2.8.2.-" evidence="3"/>
<gene>
    <name evidence="3" type="ORF">ACFP1K_12535</name>
</gene>
<name>A0ABW1NFA8_9ACTN</name>
<dbReference type="Pfam" id="PF13469">
    <property type="entry name" value="Sulfotransfer_3"/>
    <property type="match status" value="1"/>
</dbReference>
<dbReference type="GO" id="GO:0016740">
    <property type="term" value="F:transferase activity"/>
    <property type="evidence" value="ECO:0007669"/>
    <property type="project" value="UniProtKB-KW"/>
</dbReference>
<dbReference type="EMBL" id="JBHSRF010000013">
    <property type="protein sequence ID" value="MFC6081988.1"/>
    <property type="molecule type" value="Genomic_DNA"/>
</dbReference>
<proteinExistence type="predicted"/>
<dbReference type="SUPFAM" id="SSF52540">
    <property type="entry name" value="P-loop containing nucleoside triphosphate hydrolases"/>
    <property type="match status" value="1"/>
</dbReference>
<dbReference type="PANTHER" id="PTHR10605">
    <property type="entry name" value="HEPARAN SULFATE SULFOTRANSFERASE"/>
    <property type="match status" value="1"/>
</dbReference>
<feature type="region of interest" description="Disordered" evidence="2">
    <location>
        <begin position="299"/>
        <end position="341"/>
    </location>
</feature>
<dbReference type="Gene3D" id="3.40.50.300">
    <property type="entry name" value="P-loop containing nucleotide triphosphate hydrolases"/>
    <property type="match status" value="1"/>
</dbReference>
<dbReference type="RefSeq" id="WP_380751056.1">
    <property type="nucleotide sequence ID" value="NZ_JBHSRF010000013.1"/>
</dbReference>
<dbReference type="InterPro" id="IPR037359">
    <property type="entry name" value="NST/OST"/>
</dbReference>
<reference evidence="4" key="1">
    <citation type="journal article" date="2019" name="Int. J. Syst. Evol. Microbiol.">
        <title>The Global Catalogue of Microorganisms (GCM) 10K type strain sequencing project: providing services to taxonomists for standard genome sequencing and annotation.</title>
        <authorList>
            <consortium name="The Broad Institute Genomics Platform"/>
            <consortium name="The Broad Institute Genome Sequencing Center for Infectious Disease"/>
            <person name="Wu L."/>
            <person name="Ma J."/>
        </authorList>
    </citation>
    <scope>NUCLEOTIDE SEQUENCE [LARGE SCALE GENOMIC DNA]</scope>
    <source>
        <strain evidence="4">JCM 30346</strain>
    </source>
</reference>